<dbReference type="EMBL" id="NNAY01000479">
    <property type="protein sequence ID" value="OXU28098.1"/>
    <property type="molecule type" value="Genomic_DNA"/>
</dbReference>
<comment type="similarity">
    <text evidence="2">Belongs to the major royal jelly protein family.</text>
</comment>
<dbReference type="PANTHER" id="PTHR10009:SF7">
    <property type="entry name" value="GH10609P-RELATED"/>
    <property type="match status" value="1"/>
</dbReference>
<dbReference type="Proteomes" id="UP000215335">
    <property type="component" value="Unassembled WGS sequence"/>
</dbReference>
<comment type="caution">
    <text evidence="7">The sequence shown here is derived from an EMBL/GenBank/DDBJ whole genome shotgun (WGS) entry which is preliminary data.</text>
</comment>
<evidence type="ECO:0000256" key="6">
    <source>
        <dbReference type="SAM" id="SignalP"/>
    </source>
</evidence>
<name>A0A232FCD1_9HYME</name>
<gene>
    <name evidence="7" type="ORF">TSAR_016282</name>
</gene>
<sequence length="1260" mass="140544">MLFISITLLATSWETSASPHREYLQTAYEWKYVDYLWDSRVQREEAIQSGAYDFSRVSPADVDKAPDGRVFVTFTAGPGVPATLGVVTNESSAESGPLVMPYPNWSWHKSDNCQSGITSACGITIDGCNRLWTVDSGIDAKWTNANCPAQLLAFDLDTDELIQRIEIPIDIARNSRRESLLANIAVATEDPDCEATTIYISDALGYGLIVWNAEGFVRLQSPSFEPPEQSSNLVSPSSPIGILGMDLSPSIFLNETRFLYFRALNSLDLYALDARKLNNREYDVEVLGIKGVLSSPAVGQAFSSEGTLFLGITRKFGIACWNRYRELSRDNIEIVGHDEERLEYANAVKVVPPSIRQATEELWVLTNRFLRFELGQLRTDDVNFRILKGSVGRLIAGTKCEMPYGTRLALREMMRSLLCVFILLASSMLVSAGYMDTLFEWKYVDYLWESEARRQDAINSGAYDFSRILPMDVDKSKDGRIFVSFLGMDGVPATLATVSNQKGPSGPLVKPYPDWSWFKKGDCNSITNVYRIAIDECNRLWVLDTGFLEGQAINCEAQLLAFDLNTDRLIQRIKIPNNIARSKDGQTLLATPIVETEGPYCDNTTVYMADTMGEGLVIWNGVRLFRLESPLFKHDESAKNIVVGNSSLDLAGGIVGMDLSPRIFPGESRFLYFHALASYDLYAAETNVLRRSTYGESVKFLGARDILSSQAVGQAFSSEGTLFLGMTREIAIACWNRYRELKRSNIEIVAQDSERLQYANGVKVIPPTPYQREEELLVLTNRFVTFQLGQLDANDVNFRVLKSPVKRLIAGTKCEIPRNTLTALGAINKQDESFLILLPLWVVALASTAALTRAELQTVYEWKYLDFLWDSEEHKQKAVRAGDYNSSRVLPSDLAVAKDGRVFVSHIGYPGVPARLSTVSSRSSASSGPLLSPYPDWSWHARGDCNGITSVYGLAIDQCNRLWVLDTGISELSGAKACQAQLLAFDLARDKLAKRIKIPNHIAQNDQGMTRLVKPIVETKGQQCDHTTVYMTDSVGHGLVIWNGIGLFRLEGEVYNPIDSARNVSIGPNSLNIGGGVVDMSLSPNIFPYEPRYLFFRPLASFDLYAANTRELTRSIYGYRIKYFGARDILSSQAVGQAFSSDGTLFLGLTKETAIACWNRYRELAKENIEIVAQDEEKLQYANGVKVVPKSITKTSEELWVLTNRFLAFQLGALNFDDVNFRILKSPVKDLVEGTKCELPAQLKAALRRTKANLSYKYPK</sequence>
<evidence type="ECO:0000256" key="5">
    <source>
        <dbReference type="ARBA" id="ARBA00023180"/>
    </source>
</evidence>
<evidence type="ECO:0000313" key="7">
    <source>
        <dbReference type="EMBL" id="OXU28098.1"/>
    </source>
</evidence>
<proteinExistence type="inferred from homology"/>
<evidence type="ECO:0000256" key="2">
    <source>
        <dbReference type="ARBA" id="ARBA00009127"/>
    </source>
</evidence>
<evidence type="ECO:0000256" key="4">
    <source>
        <dbReference type="ARBA" id="ARBA00022729"/>
    </source>
</evidence>
<feature type="chain" id="PRO_5012036930" evidence="6">
    <location>
        <begin position="18"/>
        <end position="1260"/>
    </location>
</feature>
<dbReference type="GO" id="GO:0005576">
    <property type="term" value="C:extracellular region"/>
    <property type="evidence" value="ECO:0007669"/>
    <property type="project" value="UniProtKB-SubCell"/>
</dbReference>
<dbReference type="InterPro" id="IPR017996">
    <property type="entry name" value="MRJP/yellow-related"/>
</dbReference>
<feature type="signal peptide" evidence="6">
    <location>
        <begin position="1"/>
        <end position="17"/>
    </location>
</feature>
<keyword evidence="3" id="KW-0964">Secreted</keyword>
<dbReference type="PRINTS" id="PR01366">
    <property type="entry name" value="ROYALJELLY"/>
</dbReference>
<evidence type="ECO:0000256" key="3">
    <source>
        <dbReference type="ARBA" id="ARBA00022525"/>
    </source>
</evidence>
<dbReference type="OrthoDB" id="8184345at2759"/>
<dbReference type="PANTHER" id="PTHR10009">
    <property type="entry name" value="PROTEIN YELLOW-RELATED"/>
    <property type="match status" value="1"/>
</dbReference>
<keyword evidence="8" id="KW-1185">Reference proteome</keyword>
<organism evidence="7 8">
    <name type="scientific">Trichomalopsis sarcophagae</name>
    <dbReference type="NCBI Taxonomy" id="543379"/>
    <lineage>
        <taxon>Eukaryota</taxon>
        <taxon>Metazoa</taxon>
        <taxon>Ecdysozoa</taxon>
        <taxon>Arthropoda</taxon>
        <taxon>Hexapoda</taxon>
        <taxon>Insecta</taxon>
        <taxon>Pterygota</taxon>
        <taxon>Neoptera</taxon>
        <taxon>Endopterygota</taxon>
        <taxon>Hymenoptera</taxon>
        <taxon>Apocrita</taxon>
        <taxon>Proctotrupomorpha</taxon>
        <taxon>Chalcidoidea</taxon>
        <taxon>Pteromalidae</taxon>
        <taxon>Pteromalinae</taxon>
        <taxon>Trichomalopsis</taxon>
    </lineage>
</organism>
<evidence type="ECO:0000256" key="1">
    <source>
        <dbReference type="ARBA" id="ARBA00004613"/>
    </source>
</evidence>
<dbReference type="AlphaFoldDB" id="A0A232FCD1"/>
<evidence type="ECO:0000313" key="8">
    <source>
        <dbReference type="Proteomes" id="UP000215335"/>
    </source>
</evidence>
<dbReference type="Gene3D" id="2.120.10.30">
    <property type="entry name" value="TolB, C-terminal domain"/>
    <property type="match status" value="3"/>
</dbReference>
<dbReference type="InterPro" id="IPR011042">
    <property type="entry name" value="6-blade_b-propeller_TolB-like"/>
</dbReference>
<dbReference type="SUPFAM" id="SSF101898">
    <property type="entry name" value="NHL repeat"/>
    <property type="match status" value="1"/>
</dbReference>
<reference evidence="7 8" key="1">
    <citation type="journal article" date="2017" name="Curr. Biol.">
        <title>The Evolution of Venom by Co-option of Single-Copy Genes.</title>
        <authorList>
            <person name="Martinson E.O."/>
            <person name="Mrinalini"/>
            <person name="Kelkar Y.D."/>
            <person name="Chang C.H."/>
            <person name="Werren J.H."/>
        </authorList>
    </citation>
    <scope>NUCLEOTIDE SEQUENCE [LARGE SCALE GENOMIC DNA]</scope>
    <source>
        <strain evidence="7 8">Alberta</strain>
        <tissue evidence="7">Whole body</tissue>
    </source>
</reference>
<keyword evidence="4 6" id="KW-0732">Signal</keyword>
<accession>A0A232FCD1</accession>
<protein>
    <submittedName>
        <fullName evidence="7">Uncharacterized protein</fullName>
    </submittedName>
</protein>
<comment type="subcellular location">
    <subcellularLocation>
        <location evidence="1">Secreted</location>
    </subcellularLocation>
</comment>
<keyword evidence="5" id="KW-0325">Glycoprotein</keyword>
<dbReference type="Pfam" id="PF03022">
    <property type="entry name" value="MRJP"/>
    <property type="match status" value="3"/>
</dbReference>